<sequence length="1478" mass="159312">MASDNRSLLDMLHGQGAQGGHGGQGAQGGQGTQGGQAQGQSFHPQQHMQQQHQQPMDDRRASRAMDGRFYNSFDFFEQSQSMGPMGPMGPAGHLGQMGPMGPMAPMDSGPAMDQRMFMQLMGQPPGPHMAPFPQGPPPPSRPPPHGNALASLLQSLNQPFSPPAEASAPAFSAPSQQQQQQQQQQQPMSQKHTPPSQANLQASTDSLKLALFGGVAPKQETSSAQQKTEDLKMALFGASRPDLAQPQPSPKKEEVNLLAMLQKSSSSSSPAPQPLSEAKADPSSEHKSLGGRRDSTPKPASSKETTPQSSSKSKFTYVNPFHSFTSAASTPASTSAPSAVSAAPAATHAGQSRTSTPIAGSQDHSPAEPSSKRSSMSTPVPRRETPTHAEAEAGGRPHEHGQKRYQLDQLLPPHSAWNHRVQKLAKGSSSIPDGVYLSHPESEITTYDTGLVNSEAIFSEDLETIPITLIPTDVEYNHGRMVAVSKGYISYAAKGGKIRVIQQSHGHRTLLRGHTDQVIDMGFSSVKAQKATGLQLLASVGKDSKVIIWDLSGSDVDSTDIAHSKYLELIGTPNADQPRYSRIAWSPTHPSHLALVNNDDHSVIIINIHDFVASQADQSPVVNEAQLLPHSRIIQAHDQAINDISFSRDGTVLITASEDGSVKFWDLSETITAPVLLNEIIPHGGLGITNAMFVDQPDTSSARCIVTACRRGTELSLWHISGTGPLDQFVFKEPPSSGRRSSLGKSASRLQDLRMFNFMGYDCETASLVLANSARLSLFGLKLKVTQTLESDGLTRNVDQAALIRTSVSQEKASCSAAFDFMIEYPMPQPIVSFVVMPDSSPEYNGFSVYCMQAKAVQQYIIKGLEPHDKHKCHTFVSAPSAAKPAEPKVKGGLKASAIKSLDSAQSKTSDGAEFSGGFKTEKIAAESITPTPISQSENQEKEPEKSIKLHGPVINGAIAKLKEKKRSSVADNQGQPELGADRKESPKMPTPGRMGRKSSQDTSPSVVQAEGFAFKKGSSPDARPLADAAKPSGRNSRQQVNRHQEVTDAGLLALEHTPPSSGGAISMSAGDLQSMLQAMEDKIASRLEKKLSLELEQQYRKMDQDQIARQEVVLKMVSQTLAKNTEQLLVQTVSKEIQNSVIPSLNKIVGAAVERQLARTISEATLKAMPSALETAVKENVEKVMGGKEFVESLTTKVASTIRPSVENSFKESFTKVLIPSYQKATQVMFQQIHTAFQSGIEDLSSANQKDHESIETLSANVRKIASNVDLIQTSLAQVAQAQSEQFAGNQPRPDQQRRTVTSGLQRALQGEDGAGGAGYGSRRASQTSPVESKQTAAINQLIAYGDFEGAFTQALSINEANAVIHICSKVSPRAVFQQTSANPSGTLSQPVLLALTHHLANQELSQNLGVRLTWLQEILMRLDSKDPLLREHMNQILPLVQKRLEATYAELASSGDTSPQLHTLQLLLRYVHSMQL</sequence>
<evidence type="ECO:0000256" key="1">
    <source>
        <dbReference type="ARBA" id="ARBA00004201"/>
    </source>
</evidence>
<dbReference type="InterPro" id="IPR001680">
    <property type="entry name" value="WD40_rpt"/>
</dbReference>
<comment type="similarity">
    <text evidence="2">Belongs to the WD repeat EDC4 family.</text>
</comment>
<protein>
    <recommendedName>
        <fullName evidence="13">Enhancer of mRNA-decapping protein 4 WD40 repeat region domain-containing protein</fullName>
    </recommendedName>
</protein>
<dbReference type="GO" id="GO:0031087">
    <property type="term" value="P:deadenylation-independent decapping of nuclear-transcribed mRNA"/>
    <property type="evidence" value="ECO:0007669"/>
    <property type="project" value="InterPro"/>
</dbReference>
<dbReference type="InterPro" id="IPR019775">
    <property type="entry name" value="WD40_repeat_CS"/>
</dbReference>
<evidence type="ECO:0000259" key="9">
    <source>
        <dbReference type="Pfam" id="PF16529"/>
    </source>
</evidence>
<dbReference type="InterPro" id="IPR044938">
    <property type="entry name" value="EDC4_C_sf"/>
</dbReference>
<dbReference type="InterPro" id="IPR015943">
    <property type="entry name" value="WD40/YVTN_repeat-like_dom_sf"/>
</dbReference>
<dbReference type="Pfam" id="PF21289">
    <property type="entry name" value="EDC4_C"/>
    <property type="match status" value="1"/>
</dbReference>
<dbReference type="EMBL" id="JAIFTL010000085">
    <property type="protein sequence ID" value="KAG9323885.1"/>
    <property type="molecule type" value="Genomic_DNA"/>
</dbReference>
<dbReference type="Gene3D" id="6.10.140.270">
    <property type="match status" value="1"/>
</dbReference>
<feature type="compositionally biased region" description="Basic and acidic residues" evidence="8">
    <location>
        <begin position="278"/>
        <end position="296"/>
    </location>
</feature>
<gene>
    <name evidence="11" type="ORF">KVV02_003545</name>
</gene>
<evidence type="ECO:0000313" key="12">
    <source>
        <dbReference type="Proteomes" id="UP000717515"/>
    </source>
</evidence>
<dbReference type="GO" id="GO:0000932">
    <property type="term" value="C:P-body"/>
    <property type="evidence" value="ECO:0007669"/>
    <property type="project" value="UniProtKB-SubCell"/>
</dbReference>
<feature type="region of interest" description="Disordered" evidence="8">
    <location>
        <begin position="120"/>
        <end position="205"/>
    </location>
</feature>
<feature type="region of interest" description="Disordered" evidence="8">
    <location>
        <begin position="1286"/>
        <end position="1334"/>
    </location>
</feature>
<dbReference type="Proteomes" id="UP000717515">
    <property type="component" value="Unassembled WGS sequence"/>
</dbReference>
<comment type="subcellular location">
    <subcellularLocation>
        <location evidence="1">Cytoplasm</location>
        <location evidence="1">P-body</location>
    </subcellularLocation>
</comment>
<accession>A0A9P8A5H6</accession>
<name>A0A9P8A5H6_MORAP</name>
<dbReference type="Gene3D" id="1.10.220.100">
    <property type="entry name" value="conserved c-terminal region of ge- 1"/>
    <property type="match status" value="1"/>
</dbReference>
<dbReference type="InterPro" id="IPR049404">
    <property type="entry name" value="EDC4_C"/>
</dbReference>
<feature type="compositionally biased region" description="Polar residues" evidence="8">
    <location>
        <begin position="298"/>
        <end position="316"/>
    </location>
</feature>
<dbReference type="PROSITE" id="PS00678">
    <property type="entry name" value="WD_REPEATS_1"/>
    <property type="match status" value="2"/>
</dbReference>
<feature type="compositionally biased region" description="Basic and acidic residues" evidence="8">
    <location>
        <begin position="939"/>
        <end position="948"/>
    </location>
</feature>
<feature type="compositionally biased region" description="Pro residues" evidence="8">
    <location>
        <begin position="124"/>
        <end position="145"/>
    </location>
</feature>
<evidence type="ECO:0000256" key="2">
    <source>
        <dbReference type="ARBA" id="ARBA00009639"/>
    </source>
</evidence>
<evidence type="ECO:0000256" key="6">
    <source>
        <dbReference type="ARBA" id="ARBA00023054"/>
    </source>
</evidence>
<dbReference type="Pfam" id="PF16529">
    <property type="entry name" value="Ge1_WD40"/>
    <property type="match status" value="1"/>
</dbReference>
<evidence type="ECO:0000313" key="11">
    <source>
        <dbReference type="EMBL" id="KAG9323885.1"/>
    </source>
</evidence>
<feature type="compositionally biased region" description="Low complexity" evidence="8">
    <location>
        <begin position="325"/>
        <end position="347"/>
    </location>
</feature>
<evidence type="ECO:0000256" key="8">
    <source>
        <dbReference type="SAM" id="MobiDB-lite"/>
    </source>
</evidence>
<feature type="domain" description="Enhancer of mRNA-decapping protein 4 C-terminal" evidence="10">
    <location>
        <begin position="1340"/>
        <end position="1454"/>
    </location>
</feature>
<dbReference type="InterPro" id="IPR036322">
    <property type="entry name" value="WD40_repeat_dom_sf"/>
</dbReference>
<feature type="compositionally biased region" description="Gly residues" evidence="8">
    <location>
        <begin position="16"/>
        <end position="37"/>
    </location>
</feature>
<evidence type="ECO:0008006" key="13">
    <source>
        <dbReference type="Google" id="ProtNLM"/>
    </source>
</evidence>
<feature type="domain" description="Enhancer of mRNA-decapping protein 4 WD40 repeat region" evidence="9">
    <location>
        <begin position="474"/>
        <end position="737"/>
    </location>
</feature>
<feature type="repeat" description="WD" evidence="7">
    <location>
        <begin position="634"/>
        <end position="668"/>
    </location>
</feature>
<evidence type="ECO:0000256" key="3">
    <source>
        <dbReference type="ARBA" id="ARBA00022490"/>
    </source>
</evidence>
<dbReference type="PROSITE" id="PS50082">
    <property type="entry name" value="WD_REPEATS_2"/>
    <property type="match status" value="2"/>
</dbReference>
<feature type="repeat" description="WD" evidence="7">
    <location>
        <begin position="511"/>
        <end position="559"/>
    </location>
</feature>
<feature type="compositionally biased region" description="Basic and acidic residues" evidence="8">
    <location>
        <begin position="381"/>
        <end position="402"/>
    </location>
</feature>
<feature type="compositionally biased region" description="Low complexity" evidence="8">
    <location>
        <begin position="38"/>
        <end position="54"/>
    </location>
</feature>
<evidence type="ECO:0000256" key="5">
    <source>
        <dbReference type="ARBA" id="ARBA00022737"/>
    </source>
</evidence>
<dbReference type="SUPFAM" id="SSF50978">
    <property type="entry name" value="WD40 repeat-like"/>
    <property type="match status" value="1"/>
</dbReference>
<dbReference type="InterPro" id="IPR032401">
    <property type="entry name" value="EDC4_WD40"/>
</dbReference>
<feature type="region of interest" description="Disordered" evidence="8">
    <location>
        <begin position="217"/>
        <end position="402"/>
    </location>
</feature>
<dbReference type="Gene3D" id="2.130.10.10">
    <property type="entry name" value="YVTN repeat-like/Quinoprotein amine dehydrogenase"/>
    <property type="match status" value="1"/>
</dbReference>
<dbReference type="SMART" id="SM00320">
    <property type="entry name" value="WD40"/>
    <property type="match status" value="2"/>
</dbReference>
<keyword evidence="6" id="KW-0175">Coiled coil</keyword>
<comment type="caution">
    <text evidence="11">The sequence shown here is derived from an EMBL/GenBank/DDBJ whole genome shotgun (WGS) entry which is preliminary data.</text>
</comment>
<dbReference type="InterPro" id="IPR045152">
    <property type="entry name" value="EDC4-like"/>
</dbReference>
<proteinExistence type="inferred from homology"/>
<keyword evidence="3" id="KW-0963">Cytoplasm</keyword>
<evidence type="ECO:0000256" key="4">
    <source>
        <dbReference type="ARBA" id="ARBA00022574"/>
    </source>
</evidence>
<organism evidence="11 12">
    <name type="scientific">Mortierella alpina</name>
    <name type="common">Oleaginous fungus</name>
    <name type="synonym">Mortierella renispora</name>
    <dbReference type="NCBI Taxonomy" id="64518"/>
    <lineage>
        <taxon>Eukaryota</taxon>
        <taxon>Fungi</taxon>
        <taxon>Fungi incertae sedis</taxon>
        <taxon>Mucoromycota</taxon>
        <taxon>Mortierellomycotina</taxon>
        <taxon>Mortierellomycetes</taxon>
        <taxon>Mortierellales</taxon>
        <taxon>Mortierellaceae</taxon>
        <taxon>Mortierella</taxon>
    </lineage>
</organism>
<feature type="region of interest" description="Disordered" evidence="8">
    <location>
        <begin position="1"/>
        <end position="61"/>
    </location>
</feature>
<feature type="compositionally biased region" description="Polar residues" evidence="8">
    <location>
        <begin position="191"/>
        <end position="205"/>
    </location>
</feature>
<feature type="region of interest" description="Disordered" evidence="8">
    <location>
        <begin position="927"/>
        <end position="1044"/>
    </location>
</feature>
<feature type="compositionally biased region" description="Polar residues" evidence="8">
    <location>
        <begin position="929"/>
        <end position="938"/>
    </location>
</feature>
<feature type="compositionally biased region" description="Low complexity" evidence="8">
    <location>
        <begin position="163"/>
        <end position="190"/>
    </location>
</feature>
<dbReference type="PROSITE" id="PS50294">
    <property type="entry name" value="WD_REPEATS_REGION"/>
    <property type="match status" value="1"/>
</dbReference>
<keyword evidence="5" id="KW-0677">Repeat</keyword>
<keyword evidence="4 7" id="KW-0853">WD repeat</keyword>
<reference evidence="11" key="1">
    <citation type="submission" date="2021-07" db="EMBL/GenBank/DDBJ databases">
        <title>Draft genome of Mortierella alpina, strain LL118, isolated from an aspen leaf litter sample.</title>
        <authorList>
            <person name="Yang S."/>
            <person name="Vinatzer B.A."/>
        </authorList>
    </citation>
    <scope>NUCLEOTIDE SEQUENCE</scope>
    <source>
        <strain evidence="11">LL118</strain>
    </source>
</reference>
<evidence type="ECO:0000259" key="10">
    <source>
        <dbReference type="Pfam" id="PF21289"/>
    </source>
</evidence>
<feature type="compositionally biased region" description="Polar residues" evidence="8">
    <location>
        <begin position="349"/>
        <end position="364"/>
    </location>
</feature>
<evidence type="ECO:0000256" key="7">
    <source>
        <dbReference type="PROSITE-ProRule" id="PRU00221"/>
    </source>
</evidence>
<dbReference type="PANTHER" id="PTHR15598:SF5">
    <property type="entry name" value="ENHANCER OF MRNA-DECAPPING PROTEIN 4"/>
    <property type="match status" value="1"/>
</dbReference>
<dbReference type="PANTHER" id="PTHR15598">
    <property type="entry name" value="ENHANCER OF MRNA-DECAPPING PROTEIN 4"/>
    <property type="match status" value="1"/>
</dbReference>